<dbReference type="Pfam" id="PF10551">
    <property type="entry name" value="MULE"/>
    <property type="match status" value="1"/>
</dbReference>
<dbReference type="PANTHER" id="PTHR31973">
    <property type="entry name" value="POLYPROTEIN, PUTATIVE-RELATED"/>
    <property type="match status" value="1"/>
</dbReference>
<dbReference type="InterPro" id="IPR018289">
    <property type="entry name" value="MULE_transposase_dom"/>
</dbReference>
<evidence type="ECO:0000313" key="3">
    <source>
        <dbReference type="Proteomes" id="UP001280121"/>
    </source>
</evidence>
<evidence type="ECO:0000313" key="2">
    <source>
        <dbReference type="EMBL" id="KAK2634456.1"/>
    </source>
</evidence>
<organism evidence="2 3">
    <name type="scientific">Dipteronia dyeriana</name>
    <dbReference type="NCBI Taxonomy" id="168575"/>
    <lineage>
        <taxon>Eukaryota</taxon>
        <taxon>Viridiplantae</taxon>
        <taxon>Streptophyta</taxon>
        <taxon>Embryophyta</taxon>
        <taxon>Tracheophyta</taxon>
        <taxon>Spermatophyta</taxon>
        <taxon>Magnoliopsida</taxon>
        <taxon>eudicotyledons</taxon>
        <taxon>Gunneridae</taxon>
        <taxon>Pentapetalae</taxon>
        <taxon>rosids</taxon>
        <taxon>malvids</taxon>
        <taxon>Sapindales</taxon>
        <taxon>Sapindaceae</taxon>
        <taxon>Hippocastanoideae</taxon>
        <taxon>Acereae</taxon>
        <taxon>Dipteronia</taxon>
    </lineage>
</organism>
<evidence type="ECO:0000259" key="1">
    <source>
        <dbReference type="Pfam" id="PF10551"/>
    </source>
</evidence>
<gene>
    <name evidence="2" type="ORF">Ddye_029248</name>
</gene>
<proteinExistence type="predicted"/>
<accession>A0AAD9WKG7</accession>
<reference evidence="2" key="1">
    <citation type="journal article" date="2023" name="Plant J.">
        <title>Genome sequences and population genomics provide insights into the demographic history, inbreeding, and mutation load of two 'living fossil' tree species of Dipteronia.</title>
        <authorList>
            <person name="Feng Y."/>
            <person name="Comes H.P."/>
            <person name="Chen J."/>
            <person name="Zhu S."/>
            <person name="Lu R."/>
            <person name="Zhang X."/>
            <person name="Li P."/>
            <person name="Qiu J."/>
            <person name="Olsen K.M."/>
            <person name="Qiu Y."/>
        </authorList>
    </citation>
    <scope>NUCLEOTIDE SEQUENCE</scope>
    <source>
        <strain evidence="2">KIB01</strain>
    </source>
</reference>
<sequence length="195" mass="22453">MDSFYKGQIFDTKQKLKNEFGNYVLTEKFNPRIRRLRKYQVEVGCNNIKCDFALKATCRVGCTYWVVRKIAHAHTCSLDTCESHFRKCIKGFLTVIHPVIAIDATHLNGAFKGAIYVALCKDGDEHAYPIAFGIGVGEIESFWTWFLERLREAIREVTAMLFVFDRHANITKALSLEVAYYCSDEVLKRYATEMV</sequence>
<dbReference type="PANTHER" id="PTHR31973:SF195">
    <property type="entry name" value="MUDR FAMILY TRANSPOSASE"/>
    <property type="match status" value="1"/>
</dbReference>
<feature type="domain" description="MULE transposase" evidence="1">
    <location>
        <begin position="99"/>
        <end position="177"/>
    </location>
</feature>
<protein>
    <recommendedName>
        <fullName evidence="1">MULE transposase domain-containing protein</fullName>
    </recommendedName>
</protein>
<comment type="caution">
    <text evidence="2">The sequence shown here is derived from an EMBL/GenBank/DDBJ whole genome shotgun (WGS) entry which is preliminary data.</text>
</comment>
<name>A0AAD9WKG7_9ROSI</name>
<dbReference type="AlphaFoldDB" id="A0AAD9WKG7"/>
<dbReference type="EMBL" id="JANJYI010000009">
    <property type="protein sequence ID" value="KAK2634456.1"/>
    <property type="molecule type" value="Genomic_DNA"/>
</dbReference>
<dbReference type="Proteomes" id="UP001280121">
    <property type="component" value="Unassembled WGS sequence"/>
</dbReference>
<keyword evidence="3" id="KW-1185">Reference proteome</keyword>